<comment type="caution">
    <text evidence="2">The sequence shown here is derived from an EMBL/GenBank/DDBJ whole genome shotgun (WGS) entry which is preliminary data.</text>
</comment>
<feature type="compositionally biased region" description="Polar residues" evidence="1">
    <location>
        <begin position="191"/>
        <end position="220"/>
    </location>
</feature>
<dbReference type="OrthoDB" id="3249663at2759"/>
<feature type="region of interest" description="Disordered" evidence="1">
    <location>
        <begin position="34"/>
        <end position="235"/>
    </location>
</feature>
<feature type="compositionally biased region" description="Polar residues" evidence="1">
    <location>
        <begin position="114"/>
        <end position="131"/>
    </location>
</feature>
<gene>
    <name evidence="2" type="ORF">CVT25_014288</name>
</gene>
<feature type="compositionally biased region" description="Polar residues" evidence="1">
    <location>
        <begin position="152"/>
        <end position="162"/>
    </location>
</feature>
<feature type="region of interest" description="Disordered" evidence="1">
    <location>
        <begin position="391"/>
        <end position="421"/>
    </location>
</feature>
<dbReference type="EMBL" id="NHYD01001350">
    <property type="protein sequence ID" value="PPQ91400.1"/>
    <property type="molecule type" value="Genomic_DNA"/>
</dbReference>
<proteinExistence type="predicted"/>
<accession>A0A409XKZ1</accession>
<dbReference type="InParanoid" id="A0A409XKZ1"/>
<evidence type="ECO:0000313" key="3">
    <source>
        <dbReference type="Proteomes" id="UP000283269"/>
    </source>
</evidence>
<sequence>MTEYTTSSQAYRDYMSARERTAYWVHSCSPTGYEGGLYSPSVPPSVLDGLVPSSPPSEADSSHSTPPKMVLRYNDGRPDVPIPHPNSVHGANMSGSKRHQEPNLTRSHTHPYNHPSNRTRSGSSADSPSQSHPRRPDPNAPEEIKILPTYGNAPTSTTSSRPSHNRSRSVPRPSERHEEPVPDVPFLPPSHMQSQSPYYASQGPNQQGVSPTSHQVSFAQTPHAWPRQGHAKHPPAIIYAPSHHTQRPHYAPPAMFHHAPQMGPNGMIYSHSAPVPGQYPPAYPTPYPSVGSHRHTASAHDVRINDNYDRMRSLGRSSRRNPAASAESLGSEKSGSTYYVLPAQGQKVHVIAPSPEPSIVTATSTTKSPTSPYFGEKRPFFHRLFGNMFSSAGSSRGSSTSGGRKLHRRHSLGAQHRAEQT</sequence>
<feature type="compositionally biased region" description="Basic and acidic residues" evidence="1">
    <location>
        <begin position="134"/>
        <end position="145"/>
    </location>
</feature>
<keyword evidence="3" id="KW-1185">Reference proteome</keyword>
<name>A0A409XKZ1_PSICY</name>
<feature type="region of interest" description="Disordered" evidence="1">
    <location>
        <begin position="313"/>
        <end position="334"/>
    </location>
</feature>
<evidence type="ECO:0000256" key="1">
    <source>
        <dbReference type="SAM" id="MobiDB-lite"/>
    </source>
</evidence>
<dbReference type="AlphaFoldDB" id="A0A409XKZ1"/>
<protein>
    <submittedName>
        <fullName evidence="2">Uncharacterized protein</fullName>
    </submittedName>
</protein>
<dbReference type="Proteomes" id="UP000283269">
    <property type="component" value="Unassembled WGS sequence"/>
</dbReference>
<evidence type="ECO:0000313" key="2">
    <source>
        <dbReference type="EMBL" id="PPQ91400.1"/>
    </source>
</evidence>
<feature type="compositionally biased region" description="Low complexity" evidence="1">
    <location>
        <begin position="391"/>
        <end position="403"/>
    </location>
</feature>
<organism evidence="2 3">
    <name type="scientific">Psilocybe cyanescens</name>
    <dbReference type="NCBI Taxonomy" id="93625"/>
    <lineage>
        <taxon>Eukaryota</taxon>
        <taxon>Fungi</taxon>
        <taxon>Dikarya</taxon>
        <taxon>Basidiomycota</taxon>
        <taxon>Agaricomycotina</taxon>
        <taxon>Agaricomycetes</taxon>
        <taxon>Agaricomycetidae</taxon>
        <taxon>Agaricales</taxon>
        <taxon>Agaricineae</taxon>
        <taxon>Strophariaceae</taxon>
        <taxon>Psilocybe</taxon>
    </lineage>
</organism>
<reference evidence="2 3" key="1">
    <citation type="journal article" date="2018" name="Evol. Lett.">
        <title>Horizontal gene cluster transfer increased hallucinogenic mushroom diversity.</title>
        <authorList>
            <person name="Reynolds H.T."/>
            <person name="Vijayakumar V."/>
            <person name="Gluck-Thaler E."/>
            <person name="Korotkin H.B."/>
            <person name="Matheny P.B."/>
            <person name="Slot J.C."/>
        </authorList>
    </citation>
    <scope>NUCLEOTIDE SEQUENCE [LARGE SCALE GENOMIC DNA]</scope>
    <source>
        <strain evidence="2 3">2631</strain>
    </source>
</reference>